<dbReference type="EMBL" id="BAABRI010000014">
    <property type="protein sequence ID" value="GAA5483415.1"/>
    <property type="molecule type" value="Genomic_DNA"/>
</dbReference>
<name>A0ABP9UQ82_9BACT</name>
<evidence type="ECO:0000256" key="1">
    <source>
        <dbReference type="SAM" id="SignalP"/>
    </source>
</evidence>
<dbReference type="InterPro" id="IPR029010">
    <property type="entry name" value="ThuA-like"/>
</dbReference>
<evidence type="ECO:0000259" key="2">
    <source>
        <dbReference type="Pfam" id="PF06283"/>
    </source>
</evidence>
<accession>A0ABP9UQ82</accession>
<feature type="signal peptide" evidence="1">
    <location>
        <begin position="1"/>
        <end position="19"/>
    </location>
</feature>
<reference evidence="3 4" key="1">
    <citation type="submission" date="2024-02" db="EMBL/GenBank/DDBJ databases">
        <title>Haloferula sargassicola NBRC 104335.</title>
        <authorList>
            <person name="Ichikawa N."/>
            <person name="Katano-Makiyama Y."/>
            <person name="Hidaka K."/>
        </authorList>
    </citation>
    <scope>NUCLEOTIDE SEQUENCE [LARGE SCALE GENOMIC DNA]</scope>
    <source>
        <strain evidence="3 4">NBRC 104335</strain>
    </source>
</reference>
<organism evidence="3 4">
    <name type="scientific">Haloferula sargassicola</name>
    <dbReference type="NCBI Taxonomy" id="490096"/>
    <lineage>
        <taxon>Bacteria</taxon>
        <taxon>Pseudomonadati</taxon>
        <taxon>Verrucomicrobiota</taxon>
        <taxon>Verrucomicrobiia</taxon>
        <taxon>Verrucomicrobiales</taxon>
        <taxon>Verrucomicrobiaceae</taxon>
        <taxon>Haloferula</taxon>
    </lineage>
</organism>
<dbReference type="Gene3D" id="3.40.50.880">
    <property type="match status" value="1"/>
</dbReference>
<feature type="chain" id="PRO_5047398873" description="ThuA-like domain-containing protein" evidence="1">
    <location>
        <begin position="20"/>
        <end position="288"/>
    </location>
</feature>
<gene>
    <name evidence="3" type="ORF">Hsar01_02646</name>
</gene>
<protein>
    <recommendedName>
        <fullName evidence="2">ThuA-like domain-containing protein</fullName>
    </recommendedName>
</protein>
<dbReference type="Pfam" id="PF06283">
    <property type="entry name" value="ThuA"/>
    <property type="match status" value="1"/>
</dbReference>
<keyword evidence="1" id="KW-0732">Signal</keyword>
<dbReference type="InterPro" id="IPR029062">
    <property type="entry name" value="Class_I_gatase-like"/>
</dbReference>
<feature type="domain" description="ThuA-like" evidence="2">
    <location>
        <begin position="52"/>
        <end position="279"/>
    </location>
</feature>
<keyword evidence="4" id="KW-1185">Reference proteome</keyword>
<proteinExistence type="predicted"/>
<dbReference type="Proteomes" id="UP001476282">
    <property type="component" value="Unassembled WGS sequence"/>
</dbReference>
<evidence type="ECO:0000313" key="4">
    <source>
        <dbReference type="Proteomes" id="UP001476282"/>
    </source>
</evidence>
<dbReference type="RefSeq" id="WP_353567522.1">
    <property type="nucleotide sequence ID" value="NZ_BAABRI010000014.1"/>
</dbReference>
<evidence type="ECO:0000313" key="3">
    <source>
        <dbReference type="EMBL" id="GAA5483415.1"/>
    </source>
</evidence>
<comment type="caution">
    <text evidence="3">The sequence shown here is derived from an EMBL/GenBank/DDBJ whole genome shotgun (WGS) entry which is preliminary data.</text>
</comment>
<dbReference type="PANTHER" id="PTHR40469:SF2">
    <property type="entry name" value="GALACTOSE-BINDING DOMAIN-LIKE SUPERFAMILY PROTEIN"/>
    <property type="match status" value="1"/>
</dbReference>
<dbReference type="SUPFAM" id="SSF52317">
    <property type="entry name" value="Class I glutamine amidotransferase-like"/>
    <property type="match status" value="1"/>
</dbReference>
<dbReference type="PANTHER" id="PTHR40469">
    <property type="entry name" value="SECRETED GLYCOSYL HYDROLASE"/>
    <property type="match status" value="1"/>
</dbReference>
<sequence>MKPALFLSLGALGAALLIAASPENEQAPAGAAEKIAEALPADAFAKPEKPRKVLVFSRTAGFRHDSIATGKVALAEMGKKTGAFEAVISDDLANFEPGRIDQFDAIVFLSTTQNAFDGAADEKELQDSLMAFVKGGKGFVGIHAATDTFYNWPEYGEMMNGYFDGHPWTSDKQVHIDVEPAAKDHPLAKMFGGESMEFPEEIYQFKEPYDSSKVTMLLRLDPTKSAKVDGMKRKDNDYGVAWARNWGKGRVFYCSLGHNHDMYWNPKVLRHYLAGIQWAIGDLKAEVK</sequence>